<protein>
    <submittedName>
        <fullName evidence="1">Uncharacterized protein</fullName>
    </submittedName>
</protein>
<evidence type="ECO:0000313" key="2">
    <source>
        <dbReference type="Proteomes" id="UP000241436"/>
    </source>
</evidence>
<name>A0A2T4TVS0_9BACT</name>
<evidence type="ECO:0000313" key="1">
    <source>
        <dbReference type="EMBL" id="PTL35199.1"/>
    </source>
</evidence>
<accession>A0A2T4TVS0</accession>
<keyword evidence="2" id="KW-1185">Reference proteome</keyword>
<proteinExistence type="predicted"/>
<dbReference type="EMBL" id="NVQC01000028">
    <property type="protein sequence ID" value="PTL35199.1"/>
    <property type="molecule type" value="Genomic_DNA"/>
</dbReference>
<comment type="caution">
    <text evidence="1">The sequence shown here is derived from an EMBL/GenBank/DDBJ whole genome shotgun (WGS) entry which is preliminary data.</text>
</comment>
<sequence>MARWTIQRRCCSRHPLMGVRVADFPGVVYVFTMTDPGVHDTDPGVHDRVIFAFTMDRNSQ</sequence>
<dbReference type="Proteomes" id="UP000241436">
    <property type="component" value="Unassembled WGS sequence"/>
</dbReference>
<gene>
    <name evidence="1" type="ORF">CLG94_10870</name>
</gene>
<reference evidence="1 2" key="1">
    <citation type="submission" date="2017-09" db="EMBL/GenBank/DDBJ databases">
        <title>Bloom of a denitrifying methanotroph, Candidatus Methylomirabilis limnetica, in a deep stratified lake.</title>
        <authorList>
            <person name="Graf J.S."/>
            <person name="Marchant H.K."/>
            <person name="Tienken D."/>
            <person name="Hach P.F."/>
            <person name="Brand A."/>
            <person name="Schubert C.J."/>
            <person name="Kuypers M.M."/>
            <person name="Milucka J."/>
        </authorList>
    </citation>
    <scope>NUCLEOTIDE SEQUENCE [LARGE SCALE GENOMIC DNA]</scope>
    <source>
        <strain evidence="1 2">Zug</strain>
    </source>
</reference>
<reference evidence="2" key="2">
    <citation type="journal article" date="2018" name="Environ. Microbiol.">
        <title>Bloom of a denitrifying methanotroph, 'Candidatus Methylomirabilis limnetica', in a deep stratified lake.</title>
        <authorList>
            <person name="Graf J.S."/>
            <person name="Mayr M.J."/>
            <person name="Marchant H.K."/>
            <person name="Tienken D."/>
            <person name="Hach P.F."/>
            <person name="Brand A."/>
            <person name="Schubert C.J."/>
            <person name="Kuypers M.M."/>
            <person name="Milucka J."/>
        </authorList>
    </citation>
    <scope>NUCLEOTIDE SEQUENCE [LARGE SCALE GENOMIC DNA]</scope>
    <source>
        <strain evidence="2">Zug</strain>
    </source>
</reference>
<organism evidence="1 2">
    <name type="scientific">Candidatus Methylomirabilis limnetica</name>
    <dbReference type="NCBI Taxonomy" id="2033718"/>
    <lineage>
        <taxon>Bacteria</taxon>
        <taxon>Candidatus Methylomirabilota</taxon>
        <taxon>Candidatus Methylomirabilia</taxon>
        <taxon>Candidatus Methylomirabilales</taxon>
        <taxon>Candidatus Methylomirabilaceae</taxon>
        <taxon>Candidatus Methylomirabilis</taxon>
    </lineage>
</organism>
<dbReference type="AlphaFoldDB" id="A0A2T4TVS0"/>
<dbReference type="RefSeq" id="WP_107563472.1">
    <property type="nucleotide sequence ID" value="NZ_NVQC01000028.1"/>
</dbReference>